<dbReference type="InterPro" id="IPR003346">
    <property type="entry name" value="Transposase_20"/>
</dbReference>
<evidence type="ECO:0000259" key="2">
    <source>
        <dbReference type="Pfam" id="PF02371"/>
    </source>
</evidence>
<dbReference type="Pfam" id="PF02371">
    <property type="entry name" value="Transposase_20"/>
    <property type="match status" value="1"/>
</dbReference>
<dbReference type="Proteomes" id="UP000244817">
    <property type="component" value="Unassembled WGS sequence"/>
</dbReference>
<sequence>MTNEQLTIHVGIDVSKDKLAVAIAGGGVRDEVLGLGTFENTPASVDRLLKKLSRRGPPVSVCYEAGPTGYGLYRQVRAFGFECCVVAPSLIPVRAGERVKTDRLDAIRLARLLRAGELTPIWVPDETHEAMRDLVRARESAAEDQRHKRQLVSAFMLRHGRVYHRTKPWTMRYRRWLQGQSFAHPAHQLALQEMLQAERNATERHDRLTGHIEALVPEWDLAPAVNALQALRGVAMISAVTFMAEIGDVRRFETPVKLMAYLGLVPSEYSTGKTTRRGGITRAGNSRVRHKLIEGAWTYRLPARPGARKLYILQEQSAEVQDIAWKAQSRLTARYRKLSQRGKKSTVVTTAIAREMAAFMWDIARRTMPAC</sequence>
<evidence type="ECO:0000313" key="3">
    <source>
        <dbReference type="EMBL" id="PVA05187.1"/>
    </source>
</evidence>
<dbReference type="GO" id="GO:0006313">
    <property type="term" value="P:DNA transposition"/>
    <property type="evidence" value="ECO:0007669"/>
    <property type="project" value="InterPro"/>
</dbReference>
<dbReference type="GO" id="GO:0003677">
    <property type="term" value="F:DNA binding"/>
    <property type="evidence" value="ECO:0007669"/>
    <property type="project" value="InterPro"/>
</dbReference>
<accession>A0A2T7FSN7</accession>
<dbReference type="EMBL" id="QCYG01000020">
    <property type="protein sequence ID" value="PVA05187.1"/>
    <property type="molecule type" value="Genomic_DNA"/>
</dbReference>
<dbReference type="AlphaFoldDB" id="A0A2T7FSN7"/>
<dbReference type="RefSeq" id="WP_108642263.1">
    <property type="nucleotide sequence ID" value="NZ_QCYG01000020.1"/>
</dbReference>
<dbReference type="Pfam" id="PF01548">
    <property type="entry name" value="DEDD_Tnp_IS110"/>
    <property type="match status" value="1"/>
</dbReference>
<dbReference type="OrthoDB" id="8261795at2"/>
<gene>
    <name evidence="3" type="ORF">DC363_16535</name>
</gene>
<protein>
    <submittedName>
        <fullName evidence="3">IS110 family transposase</fullName>
    </submittedName>
</protein>
<dbReference type="InterPro" id="IPR002525">
    <property type="entry name" value="Transp_IS110-like_N"/>
</dbReference>
<dbReference type="NCBIfam" id="NF033542">
    <property type="entry name" value="transpos_IS110"/>
    <property type="match status" value="1"/>
</dbReference>
<proteinExistence type="predicted"/>
<dbReference type="InterPro" id="IPR047650">
    <property type="entry name" value="Transpos_IS110"/>
</dbReference>
<feature type="domain" description="Transposase IS116/IS110/IS902 C-terminal" evidence="2">
    <location>
        <begin position="227"/>
        <end position="311"/>
    </location>
</feature>
<dbReference type="PANTHER" id="PTHR33055">
    <property type="entry name" value="TRANSPOSASE FOR INSERTION SEQUENCE ELEMENT IS1111A"/>
    <property type="match status" value="1"/>
</dbReference>
<dbReference type="GO" id="GO:0004803">
    <property type="term" value="F:transposase activity"/>
    <property type="evidence" value="ECO:0007669"/>
    <property type="project" value="InterPro"/>
</dbReference>
<organism evidence="3 4">
    <name type="scientific">Thalassorhabdomicrobium marinisediminis</name>
    <dbReference type="NCBI Taxonomy" id="2170577"/>
    <lineage>
        <taxon>Bacteria</taxon>
        <taxon>Pseudomonadati</taxon>
        <taxon>Pseudomonadota</taxon>
        <taxon>Alphaproteobacteria</taxon>
        <taxon>Rhodobacterales</taxon>
        <taxon>Paracoccaceae</taxon>
        <taxon>Thalassorhabdomicrobium</taxon>
    </lineage>
</organism>
<keyword evidence="4" id="KW-1185">Reference proteome</keyword>
<evidence type="ECO:0000259" key="1">
    <source>
        <dbReference type="Pfam" id="PF01548"/>
    </source>
</evidence>
<evidence type="ECO:0000313" key="4">
    <source>
        <dbReference type="Proteomes" id="UP000244817"/>
    </source>
</evidence>
<feature type="domain" description="Transposase IS110-like N-terminal" evidence="1">
    <location>
        <begin position="10"/>
        <end position="151"/>
    </location>
</feature>
<reference evidence="3 4" key="1">
    <citation type="submission" date="2018-04" db="EMBL/GenBank/DDBJ databases">
        <title>Pelagivirga bohaiensis gen. nov., sp. nov., a bacterium isolated from the Bohai Sea.</title>
        <authorList>
            <person name="Ji X."/>
        </authorList>
    </citation>
    <scope>NUCLEOTIDE SEQUENCE [LARGE SCALE GENOMIC DNA]</scope>
    <source>
        <strain evidence="3 4">BH-SD16</strain>
    </source>
</reference>
<name>A0A2T7FSN7_9RHOB</name>
<comment type="caution">
    <text evidence="3">The sequence shown here is derived from an EMBL/GenBank/DDBJ whole genome shotgun (WGS) entry which is preliminary data.</text>
</comment>